<comment type="caution">
    <text evidence="2">The sequence shown here is derived from an EMBL/GenBank/DDBJ whole genome shotgun (WGS) entry which is preliminary data.</text>
</comment>
<dbReference type="GO" id="GO:0005634">
    <property type="term" value="C:nucleus"/>
    <property type="evidence" value="ECO:0007669"/>
    <property type="project" value="UniProtKB-SubCell"/>
</dbReference>
<comment type="function">
    <text evidence="1">Putative transcription activator involved in regulating light control of development.</text>
</comment>
<reference evidence="2 3" key="1">
    <citation type="journal article" date="2018" name="PLoS Genet.">
        <title>Population sequencing reveals clonal diversity and ancestral inbreeding in the grapevine cultivar Chardonnay.</title>
        <authorList>
            <person name="Roach M.J."/>
            <person name="Johnson D.L."/>
            <person name="Bohlmann J."/>
            <person name="van Vuuren H.J."/>
            <person name="Jones S.J."/>
            <person name="Pretorius I.S."/>
            <person name="Schmidt S.A."/>
            <person name="Borneman A.R."/>
        </authorList>
    </citation>
    <scope>NUCLEOTIDE SEQUENCE [LARGE SCALE GENOMIC DNA]</scope>
    <source>
        <strain evidence="3">cv. Chardonnay</strain>
        <tissue evidence="2">Leaf</tissue>
    </source>
</reference>
<dbReference type="EMBL" id="QGNW01001787">
    <property type="protein sequence ID" value="RVW30756.1"/>
    <property type="molecule type" value="Genomic_DNA"/>
</dbReference>
<dbReference type="InterPro" id="IPR031052">
    <property type="entry name" value="FHY3/FAR1"/>
</dbReference>
<keyword evidence="1" id="KW-0479">Metal-binding</keyword>
<evidence type="ECO:0000313" key="3">
    <source>
        <dbReference type="Proteomes" id="UP000288805"/>
    </source>
</evidence>
<comment type="similarity">
    <text evidence="1">Belongs to the FHY3/FAR1 family.</text>
</comment>
<name>A0A438D5Q2_VITVI</name>
<protein>
    <recommendedName>
        <fullName evidence="1">Protein FAR1-RELATED SEQUENCE</fullName>
    </recommendedName>
</protein>
<keyword evidence="1" id="KW-0539">Nucleus</keyword>
<keyword evidence="1" id="KW-0862">Zinc</keyword>
<comment type="subcellular location">
    <subcellularLocation>
        <location evidence="1">Nucleus</location>
    </subcellularLocation>
</comment>
<organism evidence="2 3">
    <name type="scientific">Vitis vinifera</name>
    <name type="common">Grape</name>
    <dbReference type="NCBI Taxonomy" id="29760"/>
    <lineage>
        <taxon>Eukaryota</taxon>
        <taxon>Viridiplantae</taxon>
        <taxon>Streptophyta</taxon>
        <taxon>Embryophyta</taxon>
        <taxon>Tracheophyta</taxon>
        <taxon>Spermatophyta</taxon>
        <taxon>Magnoliopsida</taxon>
        <taxon>eudicotyledons</taxon>
        <taxon>Gunneridae</taxon>
        <taxon>Pentapetalae</taxon>
        <taxon>rosids</taxon>
        <taxon>Vitales</taxon>
        <taxon>Vitaceae</taxon>
        <taxon>Viteae</taxon>
        <taxon>Vitis</taxon>
    </lineage>
</organism>
<dbReference type="PANTHER" id="PTHR31669:SF281">
    <property type="entry name" value="PROTEIN FAR1-RELATED SEQUENCE"/>
    <property type="match status" value="1"/>
</dbReference>
<sequence length="253" mass="27957">MRLMAQALFPEILAAAFMIMKIKRTSFRRGSHALKVLDQRNIKVVPTQYMLNRWTKDARVGSVRDGHGSIIEEDPMLAAADNFKILCHKAVKMAAVAAESGEAYQHVNIRFDEIMQGLEKISKIKALMDIQVAENSGRFDGDGDVYFRDEPAFPGGSSMSTSDFISTGFTTSPDYLMLQNDVMVSKTSERSSGLDSTSIPPVKMCTVCKATVSSTWRYGPKGQGEGGRVVTDDSVIRATGECVKCRKLGLRRW</sequence>
<proteinExistence type="inferred from homology"/>
<evidence type="ECO:0000313" key="2">
    <source>
        <dbReference type="EMBL" id="RVW30756.1"/>
    </source>
</evidence>
<evidence type="ECO:0000256" key="1">
    <source>
        <dbReference type="RuleBase" id="RU367018"/>
    </source>
</evidence>
<accession>A0A438D5Q2</accession>
<gene>
    <name evidence="2" type="ORF">CK203_077166</name>
</gene>
<dbReference type="AlphaFoldDB" id="A0A438D5Q2"/>
<keyword evidence="1" id="KW-0863">Zinc-finger</keyword>
<dbReference type="GO" id="GO:0008270">
    <property type="term" value="F:zinc ion binding"/>
    <property type="evidence" value="ECO:0007669"/>
    <property type="project" value="UniProtKB-UniRule"/>
</dbReference>
<dbReference type="GO" id="GO:0006355">
    <property type="term" value="P:regulation of DNA-templated transcription"/>
    <property type="evidence" value="ECO:0007669"/>
    <property type="project" value="UniProtKB-UniRule"/>
</dbReference>
<dbReference type="PANTHER" id="PTHR31669">
    <property type="entry name" value="PROTEIN FAR1-RELATED SEQUENCE 10-RELATED"/>
    <property type="match status" value="1"/>
</dbReference>
<dbReference type="Proteomes" id="UP000288805">
    <property type="component" value="Unassembled WGS sequence"/>
</dbReference>